<keyword evidence="1" id="KW-0812">Transmembrane</keyword>
<evidence type="ECO:0000313" key="2">
    <source>
        <dbReference type="EMBL" id="CAB4157996.1"/>
    </source>
</evidence>
<dbReference type="EMBL" id="LR796651">
    <property type="protein sequence ID" value="CAB4157996.1"/>
    <property type="molecule type" value="Genomic_DNA"/>
</dbReference>
<keyword evidence="1" id="KW-0472">Membrane</keyword>
<feature type="transmembrane region" description="Helical" evidence="1">
    <location>
        <begin position="25"/>
        <end position="47"/>
    </location>
</feature>
<evidence type="ECO:0000256" key="1">
    <source>
        <dbReference type="SAM" id="Phobius"/>
    </source>
</evidence>
<sequence length="53" mass="6080">MITNYELEQEIKSLAKKHYGDMDLAWLWGCAQALLSVSQLEIIVGILKDKEDK</sequence>
<protein>
    <submittedName>
        <fullName evidence="2">Uncharacterized protein</fullName>
    </submittedName>
</protein>
<reference evidence="2" key="1">
    <citation type="submission" date="2020-04" db="EMBL/GenBank/DDBJ databases">
        <authorList>
            <person name="Chiriac C."/>
            <person name="Salcher M."/>
            <person name="Ghai R."/>
            <person name="Kavagutti S V."/>
        </authorList>
    </citation>
    <scope>NUCLEOTIDE SEQUENCE</scope>
</reference>
<name>A0A6J5NJT5_9CAUD</name>
<keyword evidence="1" id="KW-1133">Transmembrane helix</keyword>
<organism evidence="2">
    <name type="scientific">uncultured Caudovirales phage</name>
    <dbReference type="NCBI Taxonomy" id="2100421"/>
    <lineage>
        <taxon>Viruses</taxon>
        <taxon>Duplodnaviria</taxon>
        <taxon>Heunggongvirae</taxon>
        <taxon>Uroviricota</taxon>
        <taxon>Caudoviricetes</taxon>
        <taxon>Peduoviridae</taxon>
        <taxon>Maltschvirus</taxon>
        <taxon>Maltschvirus maltsch</taxon>
    </lineage>
</organism>
<accession>A0A6J5NJT5</accession>
<proteinExistence type="predicted"/>
<gene>
    <name evidence="2" type="ORF">UFOVP694_72</name>
</gene>